<feature type="signal peptide" evidence="2">
    <location>
        <begin position="1"/>
        <end position="32"/>
    </location>
</feature>
<feature type="chain" id="PRO_5047353490" evidence="2">
    <location>
        <begin position="33"/>
        <end position="420"/>
    </location>
</feature>
<dbReference type="GO" id="GO:0008483">
    <property type="term" value="F:transaminase activity"/>
    <property type="evidence" value="ECO:0007669"/>
    <property type="project" value="UniProtKB-KW"/>
</dbReference>
<dbReference type="EMBL" id="CP146369">
    <property type="protein sequence ID" value="WWT53443.1"/>
    <property type="molecule type" value="Genomic_DNA"/>
</dbReference>
<dbReference type="Gene3D" id="3.40.640.10">
    <property type="entry name" value="Type I PLP-dependent aspartate aminotransferase-like (Major domain)"/>
    <property type="match status" value="1"/>
</dbReference>
<dbReference type="InterPro" id="IPR015421">
    <property type="entry name" value="PyrdxlP-dep_Trfase_major"/>
</dbReference>
<keyword evidence="2" id="KW-0732">Signal</keyword>
<keyword evidence="1" id="KW-0663">Pyridoxal phosphate</keyword>
<dbReference type="InterPro" id="IPR015422">
    <property type="entry name" value="PyrdxlP-dep_Trfase_small"/>
</dbReference>
<keyword evidence="4" id="KW-0032">Aminotransferase</keyword>
<dbReference type="Gene3D" id="3.90.1150.10">
    <property type="entry name" value="Aspartate Aminotransferase, domain 1"/>
    <property type="match status" value="1"/>
</dbReference>
<feature type="domain" description="Aminotransferase class V" evidence="3">
    <location>
        <begin position="101"/>
        <end position="414"/>
    </location>
</feature>
<evidence type="ECO:0000259" key="3">
    <source>
        <dbReference type="Pfam" id="PF00266"/>
    </source>
</evidence>
<dbReference type="RefSeq" id="WP_338575164.1">
    <property type="nucleotide sequence ID" value="NZ_CP146369.1"/>
</dbReference>
<accession>A0ABZ2I771</accession>
<dbReference type="InterPro" id="IPR000192">
    <property type="entry name" value="Aminotrans_V_dom"/>
</dbReference>
<evidence type="ECO:0000313" key="4">
    <source>
        <dbReference type="EMBL" id="WWT53443.1"/>
    </source>
</evidence>
<evidence type="ECO:0000313" key="5">
    <source>
        <dbReference type="Proteomes" id="UP001363460"/>
    </source>
</evidence>
<evidence type="ECO:0000256" key="2">
    <source>
        <dbReference type="SAM" id="SignalP"/>
    </source>
</evidence>
<keyword evidence="5" id="KW-1185">Reference proteome</keyword>
<dbReference type="PROSITE" id="PS51318">
    <property type="entry name" value="TAT"/>
    <property type="match status" value="1"/>
</dbReference>
<dbReference type="Proteomes" id="UP001363460">
    <property type="component" value="Chromosome"/>
</dbReference>
<dbReference type="InterPro" id="IPR015424">
    <property type="entry name" value="PyrdxlP-dep_Trfase"/>
</dbReference>
<evidence type="ECO:0000256" key="1">
    <source>
        <dbReference type="ARBA" id="ARBA00022898"/>
    </source>
</evidence>
<organism evidence="4 5">
    <name type="scientific">Brevundimonas olei</name>
    <dbReference type="NCBI Taxonomy" id="657642"/>
    <lineage>
        <taxon>Bacteria</taxon>
        <taxon>Pseudomonadati</taxon>
        <taxon>Pseudomonadota</taxon>
        <taxon>Alphaproteobacteria</taxon>
        <taxon>Caulobacterales</taxon>
        <taxon>Caulobacteraceae</taxon>
        <taxon>Brevundimonas</taxon>
    </lineage>
</organism>
<keyword evidence="4" id="KW-0808">Transferase</keyword>
<dbReference type="InterPro" id="IPR006311">
    <property type="entry name" value="TAT_signal"/>
</dbReference>
<dbReference type="Pfam" id="PF00266">
    <property type="entry name" value="Aminotran_5"/>
    <property type="match status" value="1"/>
</dbReference>
<dbReference type="PANTHER" id="PTHR43586:SF8">
    <property type="entry name" value="CYSTEINE DESULFURASE 1, CHLOROPLASTIC"/>
    <property type="match status" value="1"/>
</dbReference>
<proteinExistence type="predicted"/>
<protein>
    <submittedName>
        <fullName evidence="4">Aminotransferase class V-fold PLP-dependent enzyme</fullName>
    </submittedName>
</protein>
<dbReference type="SUPFAM" id="SSF53383">
    <property type="entry name" value="PLP-dependent transferases"/>
    <property type="match status" value="1"/>
</dbReference>
<gene>
    <name evidence="4" type="ORF">V8J38_09180</name>
</gene>
<sequence>MSRTSEGLTRRTWLAASAALPAATAVASGATAAPASILPSPASSLGGTQFPDIQGTYLDAGSVHPFSVGAREAVKRYLDSRAMNGRPEGYEFGPLRQSVLARFAALINATPGEVAYVQSTSAGEQMAVTALGLPETGGRIVTDALHFFGSFHLYNELERAGMEVVILPIRDGRILMSDMEAAVNDRTRLVAVSAISTVNGFQHDLKAVCDLAHAHGARVYVDAVHAVGSTPIDVRATGVDLLATSSYKWLMGDMGLGFIYARADLIPHLKRPQAGYQQVAAFASHAYPYDPPGDRPFVTRARDDATGLFAMGTFSNTGVAHLDWSLDYIQGLGVEAIQAWRQPIIERARRELPRLGFEPMTPEDSTGPLIAFAYKDARQTFGERLKRAGVQVTLGAHRLRVSASVFNTPADIDRLLEALA</sequence>
<reference evidence="4 5" key="1">
    <citation type="submission" date="2024-02" db="EMBL/GenBank/DDBJ databases">
        <title>Distribution and functional of Brevundimonas-related endobacteria within Verticillium dahliae.</title>
        <authorList>
            <person name="Zeng H."/>
        </authorList>
    </citation>
    <scope>NUCLEOTIDE SEQUENCE [LARGE SCALE GENOMIC DNA]</scope>
    <source>
        <strain evidence="4 5">TRM 44200</strain>
    </source>
</reference>
<name>A0ABZ2I771_9CAUL</name>
<dbReference type="PANTHER" id="PTHR43586">
    <property type="entry name" value="CYSTEINE DESULFURASE"/>
    <property type="match status" value="1"/>
</dbReference>